<dbReference type="AlphaFoldDB" id="A0A9P4M2U7"/>
<accession>A0A9P4M2U7</accession>
<sequence length="278" mass="31485">MSYQLSQEQRESFEKDGFLVLRDVLSESETKDVQQWAQEVHDWPISPESPWMPYEEVNASGKRVLCRTENYANYHDGFNGFLRGKRLRGVLAQLSGEPMNLFKEKINYKLAGSGGFAPHIDSPAYRQIKDIKHLTILLAVDSANMSNGGLEAVRGSHNMKVPLGDDLCIPSDWIQSHEWTPIDLEPGQLLIFGSYLAHRSGANRSDTDRKALYATYNRASEGDLHDDYYEHRAKNWPATHMRKPDEDYAEGQLLYGYGSPMLSVVTGKQLVFEGDVRG</sequence>
<keyword evidence="4" id="KW-1185">Reference proteome</keyword>
<gene>
    <name evidence="3" type="ORF">NA57DRAFT_45518</name>
</gene>
<dbReference type="PANTHER" id="PTHR20883:SF48">
    <property type="entry name" value="ECTOINE DIOXYGENASE"/>
    <property type="match status" value="1"/>
</dbReference>
<dbReference type="EMBL" id="ML978133">
    <property type="protein sequence ID" value="KAF2094975.1"/>
    <property type="molecule type" value="Genomic_DNA"/>
</dbReference>
<proteinExistence type="inferred from homology"/>
<dbReference type="SUPFAM" id="SSF51197">
    <property type="entry name" value="Clavaminate synthase-like"/>
    <property type="match status" value="1"/>
</dbReference>
<comment type="similarity">
    <text evidence="2">Belongs to the PhyH family.</text>
</comment>
<evidence type="ECO:0000256" key="1">
    <source>
        <dbReference type="ARBA" id="ARBA00001962"/>
    </source>
</evidence>
<comment type="caution">
    <text evidence="3">The sequence shown here is derived from an EMBL/GenBank/DDBJ whole genome shotgun (WGS) entry which is preliminary data.</text>
</comment>
<dbReference type="InterPro" id="IPR008775">
    <property type="entry name" value="Phytyl_CoA_dOase-like"/>
</dbReference>
<dbReference type="Proteomes" id="UP000799772">
    <property type="component" value="Unassembled WGS sequence"/>
</dbReference>
<evidence type="ECO:0000313" key="3">
    <source>
        <dbReference type="EMBL" id="KAF2094975.1"/>
    </source>
</evidence>
<dbReference type="Pfam" id="PF05721">
    <property type="entry name" value="PhyH"/>
    <property type="match status" value="1"/>
</dbReference>
<organism evidence="3 4">
    <name type="scientific">Rhizodiscina lignyota</name>
    <dbReference type="NCBI Taxonomy" id="1504668"/>
    <lineage>
        <taxon>Eukaryota</taxon>
        <taxon>Fungi</taxon>
        <taxon>Dikarya</taxon>
        <taxon>Ascomycota</taxon>
        <taxon>Pezizomycotina</taxon>
        <taxon>Dothideomycetes</taxon>
        <taxon>Pleosporomycetidae</taxon>
        <taxon>Aulographales</taxon>
        <taxon>Rhizodiscinaceae</taxon>
        <taxon>Rhizodiscina</taxon>
    </lineage>
</organism>
<name>A0A9P4M2U7_9PEZI</name>
<dbReference type="GO" id="GO:0016491">
    <property type="term" value="F:oxidoreductase activity"/>
    <property type="evidence" value="ECO:0007669"/>
    <property type="project" value="UniProtKB-ARBA"/>
</dbReference>
<protein>
    <submittedName>
        <fullName evidence="3">PhyH-domain-containing protein</fullName>
    </submittedName>
</protein>
<evidence type="ECO:0000256" key="2">
    <source>
        <dbReference type="ARBA" id="ARBA00005830"/>
    </source>
</evidence>
<comment type="cofactor">
    <cofactor evidence="1">
        <name>Fe cation</name>
        <dbReference type="ChEBI" id="CHEBI:24875"/>
    </cofactor>
</comment>
<dbReference type="Gene3D" id="2.60.120.620">
    <property type="entry name" value="q2cbj1_9rhob like domain"/>
    <property type="match status" value="1"/>
</dbReference>
<dbReference type="GO" id="GO:0046872">
    <property type="term" value="F:metal ion binding"/>
    <property type="evidence" value="ECO:0007669"/>
    <property type="project" value="UniProtKB-ARBA"/>
</dbReference>
<evidence type="ECO:0000313" key="4">
    <source>
        <dbReference type="Proteomes" id="UP000799772"/>
    </source>
</evidence>
<dbReference type="PANTHER" id="PTHR20883">
    <property type="entry name" value="PHYTANOYL-COA DIOXYGENASE DOMAIN CONTAINING 1"/>
    <property type="match status" value="1"/>
</dbReference>
<dbReference type="OrthoDB" id="445007at2759"/>
<reference evidence="3" key="1">
    <citation type="journal article" date="2020" name="Stud. Mycol.">
        <title>101 Dothideomycetes genomes: a test case for predicting lifestyles and emergence of pathogens.</title>
        <authorList>
            <person name="Haridas S."/>
            <person name="Albert R."/>
            <person name="Binder M."/>
            <person name="Bloem J."/>
            <person name="Labutti K."/>
            <person name="Salamov A."/>
            <person name="Andreopoulos B."/>
            <person name="Baker S."/>
            <person name="Barry K."/>
            <person name="Bills G."/>
            <person name="Bluhm B."/>
            <person name="Cannon C."/>
            <person name="Castanera R."/>
            <person name="Culley D."/>
            <person name="Daum C."/>
            <person name="Ezra D."/>
            <person name="Gonzalez J."/>
            <person name="Henrissat B."/>
            <person name="Kuo A."/>
            <person name="Liang C."/>
            <person name="Lipzen A."/>
            <person name="Lutzoni F."/>
            <person name="Magnuson J."/>
            <person name="Mondo S."/>
            <person name="Nolan M."/>
            <person name="Ohm R."/>
            <person name="Pangilinan J."/>
            <person name="Park H.-J."/>
            <person name="Ramirez L."/>
            <person name="Alfaro M."/>
            <person name="Sun H."/>
            <person name="Tritt A."/>
            <person name="Yoshinaga Y."/>
            <person name="Zwiers L.-H."/>
            <person name="Turgeon B."/>
            <person name="Goodwin S."/>
            <person name="Spatafora J."/>
            <person name="Crous P."/>
            <person name="Grigoriev I."/>
        </authorList>
    </citation>
    <scope>NUCLEOTIDE SEQUENCE</scope>
    <source>
        <strain evidence="3">CBS 133067</strain>
    </source>
</reference>